<dbReference type="EMBL" id="AP026561">
    <property type="protein sequence ID" value="BDP43680.1"/>
    <property type="molecule type" value="Genomic_DNA"/>
</dbReference>
<keyword evidence="3" id="KW-1185">Reference proteome</keyword>
<proteinExistence type="inferred from homology"/>
<comment type="similarity">
    <text evidence="1">Belongs to the RutC family.</text>
</comment>
<dbReference type="PANTHER" id="PTHR11803:SF58">
    <property type="entry name" value="PROTEIN HMF1-RELATED"/>
    <property type="match status" value="1"/>
</dbReference>
<geneLocation type="plasmid" evidence="2 3">
    <name>pDAETH-1</name>
</geneLocation>
<dbReference type="InterPro" id="IPR035959">
    <property type="entry name" value="RutC-like_sf"/>
</dbReference>
<sequence length="135" mass="14286">MQKTFDNPTSVAPPVSNSSHAVRVNVGDGALIFVSGQGPQDARRQVVGGADLAAQTRQTFGNVRAILEAQRATLGDVVKMTVDLTDMTRRAEMARVRGEFFPHDPPAATAVRVAALALPELLIQVDVIAAAGRRA</sequence>
<name>A0ABN6RLH7_9DEIO</name>
<dbReference type="Pfam" id="PF01042">
    <property type="entry name" value="Ribonuc_L-PSP"/>
    <property type="match status" value="1"/>
</dbReference>
<protein>
    <submittedName>
        <fullName evidence="2">Enamine deaminase RidA</fullName>
    </submittedName>
</protein>
<dbReference type="RefSeq" id="WP_264777542.1">
    <property type="nucleotide sequence ID" value="NZ_AP026561.1"/>
</dbReference>
<evidence type="ECO:0000313" key="3">
    <source>
        <dbReference type="Proteomes" id="UP001064971"/>
    </source>
</evidence>
<keyword evidence="2" id="KW-0614">Plasmid</keyword>
<dbReference type="Gene3D" id="3.30.1330.40">
    <property type="entry name" value="RutC-like"/>
    <property type="match status" value="1"/>
</dbReference>
<evidence type="ECO:0000256" key="1">
    <source>
        <dbReference type="ARBA" id="ARBA00010552"/>
    </source>
</evidence>
<dbReference type="SUPFAM" id="SSF55298">
    <property type="entry name" value="YjgF-like"/>
    <property type="match status" value="1"/>
</dbReference>
<accession>A0ABN6RLH7</accession>
<gene>
    <name evidence="2" type="ORF">DAETH_36490</name>
</gene>
<dbReference type="PANTHER" id="PTHR11803">
    <property type="entry name" value="2-IMINOBUTANOATE/2-IMINOPROPANOATE DEAMINASE RIDA"/>
    <property type="match status" value="1"/>
</dbReference>
<dbReference type="Proteomes" id="UP001064971">
    <property type="component" value="Plasmid pDAETH-1"/>
</dbReference>
<dbReference type="CDD" id="cd00448">
    <property type="entry name" value="YjgF_YER057c_UK114_family"/>
    <property type="match status" value="1"/>
</dbReference>
<reference evidence="2" key="1">
    <citation type="submission" date="2022-07" db="EMBL/GenBank/DDBJ databases">
        <title>Complete Genome Sequence of the Radioresistant Bacterium Deinococcus aetherius ST0316, Isolated from the Air Dust collected in Lower Stratosphere above Japan.</title>
        <authorList>
            <person name="Satoh K."/>
            <person name="Hagiwara K."/>
            <person name="Katsumata K."/>
            <person name="Kubo A."/>
            <person name="Yokobori S."/>
            <person name="Yamagishi A."/>
            <person name="Oono Y."/>
            <person name="Narumi I."/>
        </authorList>
    </citation>
    <scope>NUCLEOTIDE SEQUENCE</scope>
    <source>
        <strain evidence="2">ST0316</strain>
        <plasmid evidence="2">pDAETH-1</plasmid>
    </source>
</reference>
<dbReference type="InterPro" id="IPR006175">
    <property type="entry name" value="YjgF/YER057c/UK114"/>
</dbReference>
<organism evidence="2 3">
    <name type="scientific">Deinococcus aetherius</name>
    <dbReference type="NCBI Taxonomy" id="200252"/>
    <lineage>
        <taxon>Bacteria</taxon>
        <taxon>Thermotogati</taxon>
        <taxon>Deinococcota</taxon>
        <taxon>Deinococci</taxon>
        <taxon>Deinococcales</taxon>
        <taxon>Deinococcaceae</taxon>
        <taxon>Deinococcus</taxon>
    </lineage>
</organism>
<evidence type="ECO:0000313" key="2">
    <source>
        <dbReference type="EMBL" id="BDP43680.1"/>
    </source>
</evidence>